<keyword evidence="1" id="KW-0472">Membrane</keyword>
<name>A0AA39JCU9_ARMTA</name>
<organism evidence="2 3">
    <name type="scientific">Armillaria tabescens</name>
    <name type="common">Ringless honey mushroom</name>
    <name type="synonym">Agaricus tabescens</name>
    <dbReference type="NCBI Taxonomy" id="1929756"/>
    <lineage>
        <taxon>Eukaryota</taxon>
        <taxon>Fungi</taxon>
        <taxon>Dikarya</taxon>
        <taxon>Basidiomycota</taxon>
        <taxon>Agaricomycotina</taxon>
        <taxon>Agaricomycetes</taxon>
        <taxon>Agaricomycetidae</taxon>
        <taxon>Agaricales</taxon>
        <taxon>Marasmiineae</taxon>
        <taxon>Physalacriaceae</taxon>
        <taxon>Desarmillaria</taxon>
    </lineage>
</organism>
<feature type="transmembrane region" description="Helical" evidence="1">
    <location>
        <begin position="7"/>
        <end position="30"/>
    </location>
</feature>
<comment type="caution">
    <text evidence="2">The sequence shown here is derived from an EMBL/GenBank/DDBJ whole genome shotgun (WGS) entry which is preliminary data.</text>
</comment>
<proteinExistence type="predicted"/>
<accession>A0AA39JCU9</accession>
<evidence type="ECO:0000313" key="3">
    <source>
        <dbReference type="Proteomes" id="UP001175211"/>
    </source>
</evidence>
<protein>
    <submittedName>
        <fullName evidence="2">Uncharacterized protein</fullName>
    </submittedName>
</protein>
<evidence type="ECO:0000313" key="2">
    <source>
        <dbReference type="EMBL" id="KAK0439692.1"/>
    </source>
</evidence>
<dbReference type="GeneID" id="85349736"/>
<gene>
    <name evidence="2" type="ORF">EV420DRAFT_1169797</name>
</gene>
<dbReference type="AlphaFoldDB" id="A0AA39JCU9"/>
<sequence>MHFHHSITMWAIALIIYANIVSPSFLYSATKESTLDRLSVPFQSQSHAEGIRALLSATARLWMLKLLSERGMFKGPNKRCGSNGI</sequence>
<evidence type="ECO:0000256" key="1">
    <source>
        <dbReference type="SAM" id="Phobius"/>
    </source>
</evidence>
<reference evidence="2" key="1">
    <citation type="submission" date="2023-06" db="EMBL/GenBank/DDBJ databases">
        <authorList>
            <consortium name="Lawrence Berkeley National Laboratory"/>
            <person name="Ahrendt S."/>
            <person name="Sahu N."/>
            <person name="Indic B."/>
            <person name="Wong-Bajracharya J."/>
            <person name="Merenyi Z."/>
            <person name="Ke H.-M."/>
            <person name="Monk M."/>
            <person name="Kocsube S."/>
            <person name="Drula E."/>
            <person name="Lipzen A."/>
            <person name="Balint B."/>
            <person name="Henrissat B."/>
            <person name="Andreopoulos B."/>
            <person name="Martin F.M."/>
            <person name="Harder C.B."/>
            <person name="Rigling D."/>
            <person name="Ford K.L."/>
            <person name="Foster G.D."/>
            <person name="Pangilinan J."/>
            <person name="Papanicolaou A."/>
            <person name="Barry K."/>
            <person name="LaButti K."/>
            <person name="Viragh M."/>
            <person name="Koriabine M."/>
            <person name="Yan M."/>
            <person name="Riley R."/>
            <person name="Champramary S."/>
            <person name="Plett K.L."/>
            <person name="Tsai I.J."/>
            <person name="Slot J."/>
            <person name="Sipos G."/>
            <person name="Plett J."/>
            <person name="Nagy L.G."/>
            <person name="Grigoriev I.V."/>
        </authorList>
    </citation>
    <scope>NUCLEOTIDE SEQUENCE</scope>
    <source>
        <strain evidence="2">CCBAS 213</strain>
    </source>
</reference>
<dbReference type="EMBL" id="JAUEPS010000083">
    <property type="protein sequence ID" value="KAK0439692.1"/>
    <property type="molecule type" value="Genomic_DNA"/>
</dbReference>
<keyword evidence="3" id="KW-1185">Reference proteome</keyword>
<dbReference type="RefSeq" id="XP_060323334.1">
    <property type="nucleotide sequence ID" value="XM_060466188.1"/>
</dbReference>
<keyword evidence="1" id="KW-0812">Transmembrane</keyword>
<keyword evidence="1" id="KW-1133">Transmembrane helix</keyword>
<dbReference type="Proteomes" id="UP001175211">
    <property type="component" value="Unassembled WGS sequence"/>
</dbReference>